<dbReference type="OrthoDB" id="9808002at2"/>
<comment type="caution">
    <text evidence="4">The sequence shown here is derived from an EMBL/GenBank/DDBJ whole genome shotgun (WGS) entry which is preliminary data.</text>
</comment>
<keyword evidence="2" id="KW-0663">Pyridoxal phosphate</keyword>
<reference evidence="4 5" key="1">
    <citation type="submission" date="2016-12" db="EMBL/GenBank/DDBJ databases">
        <title>Domibacillus sp. SAOS 44 whole genome sequencing.</title>
        <authorList>
            <person name="Verma A."/>
            <person name="Krishnamurthi S."/>
        </authorList>
    </citation>
    <scope>NUCLEOTIDE SEQUENCE [LARGE SCALE GENOMIC DNA]</scope>
    <source>
        <strain evidence="4 5">SAOS 44</strain>
    </source>
</reference>
<organism evidence="4 5">
    <name type="scientific">Domibacillus mangrovi</name>
    <dbReference type="NCBI Taxonomy" id="1714354"/>
    <lineage>
        <taxon>Bacteria</taxon>
        <taxon>Bacillati</taxon>
        <taxon>Bacillota</taxon>
        <taxon>Bacilli</taxon>
        <taxon>Bacillales</taxon>
        <taxon>Bacillaceae</taxon>
        <taxon>Domibacillus</taxon>
    </lineage>
</organism>
<dbReference type="Gene3D" id="3.40.640.10">
    <property type="entry name" value="Type I PLP-dependent aspartate aminotransferase-like (Major domain)"/>
    <property type="match status" value="1"/>
</dbReference>
<dbReference type="PANTHER" id="PTHR11601:SF36">
    <property type="entry name" value="CYSTEINE DESULFURASE NIFS-RELATED"/>
    <property type="match status" value="1"/>
</dbReference>
<dbReference type="InterPro" id="IPR000192">
    <property type="entry name" value="Aminotrans_V_dom"/>
</dbReference>
<dbReference type="Gene3D" id="1.10.260.50">
    <property type="match status" value="1"/>
</dbReference>
<dbReference type="EMBL" id="MRWQ01000001">
    <property type="protein sequence ID" value="OKL38218.1"/>
    <property type="molecule type" value="Genomic_DNA"/>
</dbReference>
<dbReference type="NCBIfam" id="NF002806">
    <property type="entry name" value="PRK02948.1"/>
    <property type="match status" value="1"/>
</dbReference>
<dbReference type="InterPro" id="IPR016454">
    <property type="entry name" value="Cysteine_dSase"/>
</dbReference>
<protein>
    <submittedName>
        <fullName evidence="4">Cysteine desulfurase</fullName>
    </submittedName>
</protein>
<evidence type="ECO:0000313" key="5">
    <source>
        <dbReference type="Proteomes" id="UP000186524"/>
    </source>
</evidence>
<dbReference type="InterPro" id="IPR015422">
    <property type="entry name" value="PyrdxlP-dep_Trfase_small"/>
</dbReference>
<dbReference type="PANTHER" id="PTHR11601">
    <property type="entry name" value="CYSTEINE DESULFURYLASE FAMILY MEMBER"/>
    <property type="match status" value="1"/>
</dbReference>
<dbReference type="GO" id="GO:0003824">
    <property type="term" value="F:catalytic activity"/>
    <property type="evidence" value="ECO:0007669"/>
    <property type="project" value="UniProtKB-ARBA"/>
</dbReference>
<dbReference type="PIRSF" id="PIRSF005572">
    <property type="entry name" value="NifS"/>
    <property type="match status" value="1"/>
</dbReference>
<dbReference type="RefSeq" id="WP_073710225.1">
    <property type="nucleotide sequence ID" value="NZ_MRWQ01000001.1"/>
</dbReference>
<dbReference type="AlphaFoldDB" id="A0A1Q5P7Q9"/>
<name>A0A1Q5P7Q9_9BACI</name>
<accession>A0A1Q5P7Q9</accession>
<evidence type="ECO:0000256" key="2">
    <source>
        <dbReference type="ARBA" id="ARBA00022898"/>
    </source>
</evidence>
<feature type="domain" description="Aminotransferase class V" evidence="3">
    <location>
        <begin position="1"/>
        <end position="351"/>
    </location>
</feature>
<dbReference type="InterPro" id="IPR015424">
    <property type="entry name" value="PyrdxlP-dep_Trfase"/>
</dbReference>
<dbReference type="SUPFAM" id="SSF53383">
    <property type="entry name" value="PLP-dependent transferases"/>
    <property type="match status" value="1"/>
</dbReference>
<dbReference type="Pfam" id="PF00266">
    <property type="entry name" value="Aminotran_5"/>
    <property type="match status" value="1"/>
</dbReference>
<proteinExistence type="predicted"/>
<dbReference type="Proteomes" id="UP000186524">
    <property type="component" value="Unassembled WGS sequence"/>
</dbReference>
<comment type="cofactor">
    <cofactor evidence="1">
        <name>pyridoxal 5'-phosphate</name>
        <dbReference type="ChEBI" id="CHEBI:597326"/>
    </cofactor>
</comment>
<evidence type="ECO:0000313" key="4">
    <source>
        <dbReference type="EMBL" id="OKL38218.1"/>
    </source>
</evidence>
<dbReference type="STRING" id="1714354.BLL40_02005"/>
<dbReference type="Gene3D" id="3.90.1150.10">
    <property type="entry name" value="Aspartate Aminotransferase, domain 1"/>
    <property type="match status" value="1"/>
</dbReference>
<gene>
    <name evidence="4" type="ORF">BLL40_02005</name>
</gene>
<dbReference type="InterPro" id="IPR015421">
    <property type="entry name" value="PyrdxlP-dep_Trfase_major"/>
</dbReference>
<evidence type="ECO:0000259" key="3">
    <source>
        <dbReference type="Pfam" id="PF00266"/>
    </source>
</evidence>
<keyword evidence="5" id="KW-1185">Reference proteome</keyword>
<sequence>MYFDYAATSPMRKEAIDVYREAALHFPGNTSSPHDEGTKAHFLLQRCREQLAKKAGVPADGIYFTGSGTEGNILAILSMARNRQGMHVITSMAEHTSVHSAMTLLESEGFEVTKLPMNEKGVVSVEDVLAAIRPDTVLISIQHINPEIGTIQPIKKIARLAKKHGILFHTDCVQSFGKVDITEIEADAMTFSAHKIGGPKGCGAIYLSPHCLITPVFPGLTHEKGVRGGTVDTPAIAAFAEASQFTIDLKQLSYLRNVLKKELKGTMCKWIEANEAEQFPGVIGMCIPGIEGQLVMLTLNAQDLHISTGSACDTSAAAGTKAAIAMGLSIDEARQFFRISLGYGTTEEEVMVLARSLAHVATEAAML</sequence>
<evidence type="ECO:0000256" key="1">
    <source>
        <dbReference type="ARBA" id="ARBA00001933"/>
    </source>
</evidence>